<gene>
    <name evidence="2" type="ORF">HNP84_007882</name>
</gene>
<dbReference type="InterPro" id="IPR052555">
    <property type="entry name" value="dCTP_Pyrophosphatase"/>
</dbReference>
<evidence type="ECO:0000313" key="3">
    <source>
        <dbReference type="Proteomes" id="UP000578449"/>
    </source>
</evidence>
<dbReference type="EMBL" id="JACHGN010000021">
    <property type="protein sequence ID" value="MBB5138129.1"/>
    <property type="molecule type" value="Genomic_DNA"/>
</dbReference>
<dbReference type="AlphaFoldDB" id="A0A840PGM4"/>
<dbReference type="GO" id="GO:0006253">
    <property type="term" value="P:dCTP catabolic process"/>
    <property type="evidence" value="ECO:0007669"/>
    <property type="project" value="TreeGrafter"/>
</dbReference>
<sequence length="120" mass="13569">MASDGELERLAERLRRFAAAREWERFHTPKNLAMALSGEVGELVAEFQWLTPAESADPDPETRRRIRAELGDVTNYLVRLADLLGVDLIEAAHAKLDENERRYDPALYRGSARKAPPITP</sequence>
<dbReference type="InterPro" id="IPR004518">
    <property type="entry name" value="MazG-like_dom"/>
</dbReference>
<dbReference type="PIRSF" id="PIRSF029826">
    <property type="entry name" value="UCP029826_pph"/>
    <property type="match status" value="1"/>
</dbReference>
<dbReference type="RefSeq" id="WP_185054999.1">
    <property type="nucleotide sequence ID" value="NZ_BAABIX010000030.1"/>
</dbReference>
<accession>A0A840PGM4</accession>
<keyword evidence="2" id="KW-0378">Hydrolase</keyword>
<keyword evidence="3" id="KW-1185">Reference proteome</keyword>
<name>A0A840PGM4_9ACTN</name>
<feature type="domain" description="NTP pyrophosphohydrolase MazG-like" evidence="1">
    <location>
        <begin position="28"/>
        <end position="102"/>
    </location>
</feature>
<dbReference type="GO" id="GO:0042262">
    <property type="term" value="P:DNA protection"/>
    <property type="evidence" value="ECO:0007669"/>
    <property type="project" value="TreeGrafter"/>
</dbReference>
<evidence type="ECO:0000313" key="2">
    <source>
        <dbReference type="EMBL" id="MBB5138129.1"/>
    </source>
</evidence>
<dbReference type="InterPro" id="IPR025984">
    <property type="entry name" value="DCTPP"/>
</dbReference>
<comment type="caution">
    <text evidence="2">The sequence shown here is derived from an EMBL/GenBank/DDBJ whole genome shotgun (WGS) entry which is preliminary data.</text>
</comment>
<reference evidence="2 3" key="1">
    <citation type="submission" date="2020-08" db="EMBL/GenBank/DDBJ databases">
        <title>Genomic Encyclopedia of Type Strains, Phase IV (KMG-IV): sequencing the most valuable type-strain genomes for metagenomic binning, comparative biology and taxonomic classification.</title>
        <authorList>
            <person name="Goeker M."/>
        </authorList>
    </citation>
    <scope>NUCLEOTIDE SEQUENCE [LARGE SCALE GENOMIC DNA]</scope>
    <source>
        <strain evidence="2 3">DSM 45615</strain>
    </source>
</reference>
<proteinExistence type="predicted"/>
<dbReference type="Pfam" id="PF03819">
    <property type="entry name" value="MazG"/>
    <property type="match status" value="1"/>
</dbReference>
<dbReference type="Gene3D" id="1.10.287.1080">
    <property type="entry name" value="MazG-like"/>
    <property type="match status" value="1"/>
</dbReference>
<dbReference type="GO" id="GO:0005829">
    <property type="term" value="C:cytosol"/>
    <property type="evidence" value="ECO:0007669"/>
    <property type="project" value="TreeGrafter"/>
</dbReference>
<dbReference type="CDD" id="cd11537">
    <property type="entry name" value="NTP-PPase_RS21-C6_like"/>
    <property type="match status" value="1"/>
</dbReference>
<protein>
    <submittedName>
        <fullName evidence="2">NTP pyrophosphatase (Non-canonical NTP hydrolase)</fullName>
    </submittedName>
</protein>
<dbReference type="PANTHER" id="PTHR46523">
    <property type="entry name" value="DCTP PYROPHOSPHATASE 1"/>
    <property type="match status" value="1"/>
</dbReference>
<organism evidence="2 3">
    <name type="scientific">Thermocatellispora tengchongensis</name>
    <dbReference type="NCBI Taxonomy" id="1073253"/>
    <lineage>
        <taxon>Bacteria</taxon>
        <taxon>Bacillati</taxon>
        <taxon>Actinomycetota</taxon>
        <taxon>Actinomycetes</taxon>
        <taxon>Streptosporangiales</taxon>
        <taxon>Streptosporangiaceae</taxon>
        <taxon>Thermocatellispora</taxon>
    </lineage>
</organism>
<dbReference type="PANTHER" id="PTHR46523:SF1">
    <property type="entry name" value="DCTP PYROPHOSPHATASE 1"/>
    <property type="match status" value="1"/>
</dbReference>
<dbReference type="GO" id="GO:0047840">
    <property type="term" value="F:dCTP diphosphatase activity"/>
    <property type="evidence" value="ECO:0007669"/>
    <property type="project" value="TreeGrafter"/>
</dbReference>
<dbReference type="SUPFAM" id="SSF101386">
    <property type="entry name" value="all-alpha NTP pyrophosphatases"/>
    <property type="match status" value="1"/>
</dbReference>
<dbReference type="Proteomes" id="UP000578449">
    <property type="component" value="Unassembled WGS sequence"/>
</dbReference>
<evidence type="ECO:0000259" key="1">
    <source>
        <dbReference type="Pfam" id="PF03819"/>
    </source>
</evidence>